<name>A0A0C3NJS9_PHLG1</name>
<evidence type="ECO:0000256" key="2">
    <source>
        <dbReference type="SAM" id="Phobius"/>
    </source>
</evidence>
<keyword evidence="2" id="KW-0472">Membrane</keyword>
<dbReference type="EMBL" id="KN840550">
    <property type="protein sequence ID" value="KIP05199.1"/>
    <property type="molecule type" value="Genomic_DNA"/>
</dbReference>
<sequence>MEATAEERVPLHPLSVDMSHKPLESPTYIDDRGGYIDEEPLVPYGHINSDVLPVTGESKRGAIIFPLFLTLATVLLTAGFAAALLAWLITHHAVQGQSVLETLRQNRAFIVDEGTRAGGTEARLIGLTISSIASSLIGITIPFMMTLYAYRVASVWIATSNSRDMTASTSALPTPLQYGLLSRLLGSLSFLSLFDTFTYVFRRHRPALPGILRNSLMTCAFVFTLAHLVSATDIWVHFTTHAILDANFTRQIEAEDMSIKFNESLCSNISPVTPCFQGPDSWGGGDDIRPNGFLIAANSSAIVKVVTLSDQEDTALMVPVTVHPDTRFNATSFASRAQCISLNPQCLTSQRDGMTVVESCANIGLPEIPVWGQSNTALNFIHPIIDGKVYQQTDSIELWPRSFNPFELAVQLRWPTLSTDASVQSANTAVDRRGGSLRTGYGGALSTRMRARTGDLTVSSSADPERRGHRRYTEIPTC</sequence>
<dbReference type="AlphaFoldDB" id="A0A0C3NJS9"/>
<evidence type="ECO:0000256" key="1">
    <source>
        <dbReference type="SAM" id="MobiDB-lite"/>
    </source>
</evidence>
<organism evidence="3 4">
    <name type="scientific">Phlebiopsis gigantea (strain 11061_1 CR5-6)</name>
    <name type="common">White-rot fungus</name>
    <name type="synonym">Peniophora gigantea</name>
    <dbReference type="NCBI Taxonomy" id="745531"/>
    <lineage>
        <taxon>Eukaryota</taxon>
        <taxon>Fungi</taxon>
        <taxon>Dikarya</taxon>
        <taxon>Basidiomycota</taxon>
        <taxon>Agaricomycotina</taxon>
        <taxon>Agaricomycetes</taxon>
        <taxon>Polyporales</taxon>
        <taxon>Phanerochaetaceae</taxon>
        <taxon>Phlebiopsis</taxon>
    </lineage>
</organism>
<dbReference type="HOGENOM" id="CLU_571210_0_0_1"/>
<dbReference type="Proteomes" id="UP000053257">
    <property type="component" value="Unassembled WGS sequence"/>
</dbReference>
<protein>
    <submittedName>
        <fullName evidence="3">Uncharacterized protein</fullName>
    </submittedName>
</protein>
<feature type="transmembrane region" description="Helical" evidence="2">
    <location>
        <begin position="124"/>
        <end position="150"/>
    </location>
</feature>
<evidence type="ECO:0000313" key="3">
    <source>
        <dbReference type="EMBL" id="KIP05199.1"/>
    </source>
</evidence>
<feature type="region of interest" description="Disordered" evidence="1">
    <location>
        <begin position="455"/>
        <end position="478"/>
    </location>
</feature>
<feature type="transmembrane region" description="Helical" evidence="2">
    <location>
        <begin position="63"/>
        <end position="89"/>
    </location>
</feature>
<keyword evidence="2" id="KW-1133">Transmembrane helix</keyword>
<dbReference type="OrthoDB" id="3357029at2759"/>
<feature type="transmembrane region" description="Helical" evidence="2">
    <location>
        <begin position="214"/>
        <end position="238"/>
    </location>
</feature>
<dbReference type="STRING" id="745531.A0A0C3NJS9"/>
<accession>A0A0C3NJS9</accession>
<evidence type="ECO:0000313" key="4">
    <source>
        <dbReference type="Proteomes" id="UP000053257"/>
    </source>
</evidence>
<keyword evidence="4" id="KW-1185">Reference proteome</keyword>
<reference evidence="3 4" key="1">
    <citation type="journal article" date="2014" name="PLoS Genet.">
        <title>Analysis of the Phlebiopsis gigantea genome, transcriptome and secretome provides insight into its pioneer colonization strategies of wood.</title>
        <authorList>
            <person name="Hori C."/>
            <person name="Ishida T."/>
            <person name="Igarashi K."/>
            <person name="Samejima M."/>
            <person name="Suzuki H."/>
            <person name="Master E."/>
            <person name="Ferreira P."/>
            <person name="Ruiz-Duenas F.J."/>
            <person name="Held B."/>
            <person name="Canessa P."/>
            <person name="Larrondo L.F."/>
            <person name="Schmoll M."/>
            <person name="Druzhinina I.S."/>
            <person name="Kubicek C.P."/>
            <person name="Gaskell J.A."/>
            <person name="Kersten P."/>
            <person name="St John F."/>
            <person name="Glasner J."/>
            <person name="Sabat G."/>
            <person name="Splinter BonDurant S."/>
            <person name="Syed K."/>
            <person name="Yadav J."/>
            <person name="Mgbeahuruike A.C."/>
            <person name="Kovalchuk A."/>
            <person name="Asiegbu F.O."/>
            <person name="Lackner G."/>
            <person name="Hoffmeister D."/>
            <person name="Rencoret J."/>
            <person name="Gutierrez A."/>
            <person name="Sun H."/>
            <person name="Lindquist E."/>
            <person name="Barry K."/>
            <person name="Riley R."/>
            <person name="Grigoriev I.V."/>
            <person name="Henrissat B."/>
            <person name="Kues U."/>
            <person name="Berka R.M."/>
            <person name="Martinez A.T."/>
            <person name="Covert S.F."/>
            <person name="Blanchette R.A."/>
            <person name="Cullen D."/>
        </authorList>
    </citation>
    <scope>NUCLEOTIDE SEQUENCE [LARGE SCALE GENOMIC DNA]</scope>
    <source>
        <strain evidence="3 4">11061_1 CR5-6</strain>
    </source>
</reference>
<proteinExistence type="predicted"/>
<feature type="transmembrane region" description="Helical" evidence="2">
    <location>
        <begin position="180"/>
        <end position="202"/>
    </location>
</feature>
<keyword evidence="2" id="KW-0812">Transmembrane</keyword>
<gene>
    <name evidence="3" type="ORF">PHLGIDRAFT_164530</name>
</gene>